<dbReference type="Gene3D" id="3.30.1310.20">
    <property type="entry name" value="PRTase-like"/>
    <property type="match status" value="1"/>
</dbReference>
<feature type="domain" description="Phosphoribosyltransferase" evidence="3">
    <location>
        <begin position="14"/>
        <end position="194"/>
    </location>
</feature>
<organism evidence="4 5">
    <name type="scientific">Vreelandella sulfidaeris</name>
    <dbReference type="NCBI Taxonomy" id="115553"/>
    <lineage>
        <taxon>Bacteria</taxon>
        <taxon>Pseudomonadati</taxon>
        <taxon>Pseudomonadota</taxon>
        <taxon>Gammaproteobacteria</taxon>
        <taxon>Oceanospirillales</taxon>
        <taxon>Halomonadaceae</taxon>
        <taxon>Vreelandella</taxon>
    </lineage>
</organism>
<dbReference type="AlphaFoldDB" id="A0A455UA91"/>
<keyword evidence="4" id="KW-0328">Glycosyltransferase</keyword>
<evidence type="ECO:0000313" key="5">
    <source>
        <dbReference type="Proteomes" id="UP000320231"/>
    </source>
</evidence>
<accession>A0A455UA91</accession>
<dbReference type="Pfam" id="PF00156">
    <property type="entry name" value="Pribosyltran"/>
    <property type="match status" value="1"/>
</dbReference>
<evidence type="ECO:0000256" key="1">
    <source>
        <dbReference type="ARBA" id="ARBA00022679"/>
    </source>
</evidence>
<gene>
    <name evidence="4" type="ORF">HSBAA_15400</name>
</gene>
<dbReference type="SUPFAM" id="SSF53271">
    <property type="entry name" value="PRTase-like"/>
    <property type="match status" value="1"/>
</dbReference>
<dbReference type="PANTHER" id="PTHR43864:SF1">
    <property type="entry name" value="XANTHINE PHOSPHORIBOSYLTRANSFERASE"/>
    <property type="match status" value="1"/>
</dbReference>
<dbReference type="InterPro" id="IPR000836">
    <property type="entry name" value="PRTase_dom"/>
</dbReference>
<keyword evidence="1 4" id="KW-0808">Transferase</keyword>
<evidence type="ECO:0000259" key="3">
    <source>
        <dbReference type="Pfam" id="PF00156"/>
    </source>
</evidence>
<dbReference type="EMBL" id="AP019514">
    <property type="protein sequence ID" value="BBI60234.1"/>
    <property type="molecule type" value="Genomic_DNA"/>
</dbReference>
<dbReference type="Gene3D" id="3.40.50.2020">
    <property type="match status" value="1"/>
</dbReference>
<dbReference type="InterPro" id="IPR029057">
    <property type="entry name" value="PRTase-like"/>
</dbReference>
<dbReference type="KEGG" id="hsr:HSBAA_15400"/>
<keyword evidence="2" id="KW-0660">Purine salvage</keyword>
<dbReference type="GO" id="GO:0006166">
    <property type="term" value="P:purine ribonucleoside salvage"/>
    <property type="evidence" value="ECO:0007669"/>
    <property type="project" value="UniProtKB-KW"/>
</dbReference>
<dbReference type="PANTHER" id="PTHR43864">
    <property type="entry name" value="HYPOXANTHINE/GUANINE PHOSPHORIBOSYLTRANSFERASE"/>
    <property type="match status" value="1"/>
</dbReference>
<dbReference type="CDD" id="cd06223">
    <property type="entry name" value="PRTases_typeI"/>
    <property type="match status" value="1"/>
</dbReference>
<dbReference type="InterPro" id="IPR050118">
    <property type="entry name" value="Pur/Pyrimidine_PRTase"/>
</dbReference>
<sequence length="235" mass="25973">MHKRSELYENRRDGGRQLAHALSSDRYDVVLSLPRGGVPVAYEVATHLKLPLDVVIVRKIGAPGQPEFGLGAVVDGEPPQVVWNQETLKIFQPSESYLEAEIQRQLSELTRRRHVYIGSRAPINVSERRVLLVDDGIATGGTAKAAARALRQANATTVTLAVPVAPQSTLDELATEVDDLICLATPEPFIAVGMHYQDFTQTSDEEVISLLQSADSFKLSFLDYLFKILLLTYLF</sequence>
<name>A0A455UA91_9GAMM</name>
<protein>
    <submittedName>
        <fullName evidence="4">Phosphoribosyltransferase</fullName>
    </submittedName>
</protein>
<dbReference type="Proteomes" id="UP000320231">
    <property type="component" value="Chromosome"/>
</dbReference>
<evidence type="ECO:0000313" key="4">
    <source>
        <dbReference type="EMBL" id="BBI60234.1"/>
    </source>
</evidence>
<proteinExistence type="predicted"/>
<dbReference type="GO" id="GO:0016757">
    <property type="term" value="F:glycosyltransferase activity"/>
    <property type="evidence" value="ECO:0007669"/>
    <property type="project" value="UniProtKB-KW"/>
</dbReference>
<reference evidence="4 5" key="1">
    <citation type="journal article" date="2019" name="Microbiol. Resour. Announc.">
        <title>Complete Genome Sequence of Halomonas sulfidaeris Strain Esulfide1 Isolated from a Metal Sulfide Rock at a Depth of 2,200 Meters, Obtained Using Nanopore Sequencing.</title>
        <authorList>
            <person name="Saito M."/>
            <person name="Nishigata A."/>
            <person name="Galipon J."/>
            <person name="Arakawa K."/>
        </authorList>
    </citation>
    <scope>NUCLEOTIDE SEQUENCE [LARGE SCALE GENOMIC DNA]</scope>
    <source>
        <strain evidence="4 5">ATCC BAA-803</strain>
    </source>
</reference>
<evidence type="ECO:0000256" key="2">
    <source>
        <dbReference type="ARBA" id="ARBA00022726"/>
    </source>
</evidence>